<name>A0A5E5A654_9BURK</name>
<dbReference type="Proteomes" id="UP000414136">
    <property type="component" value="Unassembled WGS sequence"/>
</dbReference>
<keyword evidence="4" id="KW-0804">Transcription</keyword>
<evidence type="ECO:0000256" key="3">
    <source>
        <dbReference type="ARBA" id="ARBA00023125"/>
    </source>
</evidence>
<keyword evidence="7" id="KW-1185">Reference proteome</keyword>
<evidence type="ECO:0000256" key="2">
    <source>
        <dbReference type="ARBA" id="ARBA00023015"/>
    </source>
</evidence>
<evidence type="ECO:0000256" key="4">
    <source>
        <dbReference type="ARBA" id="ARBA00023163"/>
    </source>
</evidence>
<organism evidence="6 7">
    <name type="scientific">Pandoraea captiosa</name>
    <dbReference type="NCBI Taxonomy" id="2508302"/>
    <lineage>
        <taxon>Bacteria</taxon>
        <taxon>Pseudomonadati</taxon>
        <taxon>Pseudomonadota</taxon>
        <taxon>Betaproteobacteria</taxon>
        <taxon>Burkholderiales</taxon>
        <taxon>Burkholderiaceae</taxon>
        <taxon>Pandoraea</taxon>
    </lineage>
</organism>
<dbReference type="Gene3D" id="1.10.10.10">
    <property type="entry name" value="Winged helix-like DNA-binding domain superfamily/Winged helix DNA-binding domain"/>
    <property type="match status" value="1"/>
</dbReference>
<evidence type="ECO:0000313" key="7">
    <source>
        <dbReference type="Proteomes" id="UP000414136"/>
    </source>
</evidence>
<feature type="domain" description="HTH lysR-type" evidence="5">
    <location>
        <begin position="3"/>
        <end position="60"/>
    </location>
</feature>
<dbReference type="GO" id="GO:0005829">
    <property type="term" value="C:cytosol"/>
    <property type="evidence" value="ECO:0007669"/>
    <property type="project" value="TreeGrafter"/>
</dbReference>
<protein>
    <submittedName>
        <fullName evidence="6">LysR family transcriptional regulator</fullName>
    </submittedName>
</protein>
<accession>A0A5E5A654</accession>
<reference evidence="6 7" key="1">
    <citation type="submission" date="2019-08" db="EMBL/GenBank/DDBJ databases">
        <authorList>
            <person name="Peeters C."/>
        </authorList>
    </citation>
    <scope>NUCLEOTIDE SEQUENCE [LARGE SCALE GENOMIC DNA]</scope>
    <source>
        <strain evidence="6 7">LMG 31118</strain>
    </source>
</reference>
<dbReference type="EMBL" id="CABPSQ010000005">
    <property type="protein sequence ID" value="VVE69109.1"/>
    <property type="molecule type" value="Genomic_DNA"/>
</dbReference>
<dbReference type="AlphaFoldDB" id="A0A5E5A654"/>
<evidence type="ECO:0000256" key="1">
    <source>
        <dbReference type="ARBA" id="ARBA00009437"/>
    </source>
</evidence>
<keyword evidence="2" id="KW-0805">Transcription regulation</keyword>
<dbReference type="PRINTS" id="PR00039">
    <property type="entry name" value="HTHLYSR"/>
</dbReference>
<dbReference type="Gene3D" id="3.40.190.290">
    <property type="match status" value="1"/>
</dbReference>
<keyword evidence="3" id="KW-0238">DNA-binding</keyword>
<dbReference type="FunFam" id="1.10.10.10:FF:000001">
    <property type="entry name" value="LysR family transcriptional regulator"/>
    <property type="match status" value="1"/>
</dbReference>
<gene>
    <name evidence="6" type="ORF">PCA31118_03081</name>
</gene>
<dbReference type="Pfam" id="PF03466">
    <property type="entry name" value="LysR_substrate"/>
    <property type="match status" value="1"/>
</dbReference>
<evidence type="ECO:0000313" key="6">
    <source>
        <dbReference type="EMBL" id="VVE69109.1"/>
    </source>
</evidence>
<comment type="similarity">
    <text evidence="1">Belongs to the LysR transcriptional regulatory family.</text>
</comment>
<dbReference type="InterPro" id="IPR050950">
    <property type="entry name" value="HTH-type_LysR_regulators"/>
</dbReference>
<dbReference type="InterPro" id="IPR036388">
    <property type="entry name" value="WH-like_DNA-bd_sf"/>
</dbReference>
<evidence type="ECO:0000259" key="5">
    <source>
        <dbReference type="PROSITE" id="PS50931"/>
    </source>
</evidence>
<dbReference type="InterPro" id="IPR000847">
    <property type="entry name" value="LysR_HTH_N"/>
</dbReference>
<dbReference type="InterPro" id="IPR036390">
    <property type="entry name" value="WH_DNA-bd_sf"/>
</dbReference>
<dbReference type="GO" id="GO:0003700">
    <property type="term" value="F:DNA-binding transcription factor activity"/>
    <property type="evidence" value="ECO:0007669"/>
    <property type="project" value="InterPro"/>
</dbReference>
<dbReference type="PANTHER" id="PTHR30419">
    <property type="entry name" value="HTH-TYPE TRANSCRIPTIONAL REGULATOR YBHD"/>
    <property type="match status" value="1"/>
</dbReference>
<dbReference type="SUPFAM" id="SSF46785">
    <property type="entry name" value="Winged helix' DNA-binding domain"/>
    <property type="match status" value="1"/>
</dbReference>
<dbReference type="PROSITE" id="PS50931">
    <property type="entry name" value="HTH_LYSR"/>
    <property type="match status" value="1"/>
</dbReference>
<dbReference type="Pfam" id="PF00126">
    <property type="entry name" value="HTH_1"/>
    <property type="match status" value="1"/>
</dbReference>
<dbReference type="SUPFAM" id="SSF53850">
    <property type="entry name" value="Periplasmic binding protein-like II"/>
    <property type="match status" value="1"/>
</dbReference>
<proteinExistence type="inferred from homology"/>
<sequence length="318" mass="35076">MNLSLRQLKAFVLVATLGNFTRAAERLHITQAGLSVMMREMETQLGSRLFDRTTRSVTLTEAGHALLPVASAAVGQLDAVASRIAAFGQVSRKTLRIAATPLVSSHLMPEWFGTFASAHPEVDLRLHEAEIAQVHALVEQGEADMGFGFFTKASHGIERTLLQSFRLMKVTAVPRRLPRKSGKPPKGSATWDALRDDTLIGLPPDNPIQQLIETHLARIEGMDRAGHALDTRAVFRRFETLIGMAEAGIGTAIMPTFAMPACRHRAVRWEVLTHPEVTLGFHRIVKRGRAKPELWRQFTELAASSLQRIDALADERGS</sequence>
<dbReference type="RefSeq" id="WP_150626012.1">
    <property type="nucleotide sequence ID" value="NZ_CABPSQ010000005.1"/>
</dbReference>
<dbReference type="GO" id="GO:0003677">
    <property type="term" value="F:DNA binding"/>
    <property type="evidence" value="ECO:0007669"/>
    <property type="project" value="UniProtKB-KW"/>
</dbReference>
<dbReference type="InterPro" id="IPR005119">
    <property type="entry name" value="LysR_subst-bd"/>
</dbReference>
<dbReference type="OrthoDB" id="9106612at2"/>